<dbReference type="InterPro" id="IPR011576">
    <property type="entry name" value="Pyridox_Oxase_N"/>
</dbReference>
<dbReference type="Pfam" id="PF01243">
    <property type="entry name" value="PNPOx_N"/>
    <property type="match status" value="1"/>
</dbReference>
<dbReference type="Proteomes" id="UP000319818">
    <property type="component" value="Unassembled WGS sequence"/>
</dbReference>
<keyword evidence="4" id="KW-1185">Reference proteome</keyword>
<gene>
    <name evidence="3" type="ORF">FB388_6225</name>
</gene>
<comment type="caution">
    <text evidence="3">The sequence shown here is derived from an EMBL/GenBank/DDBJ whole genome shotgun (WGS) entry which is preliminary data.</text>
</comment>
<dbReference type="InterPro" id="IPR012349">
    <property type="entry name" value="Split_barrel_FMN-bd"/>
</dbReference>
<dbReference type="SUPFAM" id="SSF50475">
    <property type="entry name" value="FMN-binding split barrel"/>
    <property type="match status" value="1"/>
</dbReference>
<dbReference type="AlphaFoldDB" id="A0A543FYQ8"/>
<dbReference type="InterPro" id="IPR019920">
    <property type="entry name" value="F420-binding_dom_put"/>
</dbReference>
<dbReference type="GO" id="GO:0005829">
    <property type="term" value="C:cytosol"/>
    <property type="evidence" value="ECO:0007669"/>
    <property type="project" value="TreeGrafter"/>
</dbReference>
<dbReference type="GO" id="GO:0070967">
    <property type="term" value="F:coenzyme F420 binding"/>
    <property type="evidence" value="ECO:0007669"/>
    <property type="project" value="TreeGrafter"/>
</dbReference>
<dbReference type="InterPro" id="IPR052019">
    <property type="entry name" value="F420H2_bilvrd_red/Heme_oxyg"/>
</dbReference>
<dbReference type="GO" id="GO:0016627">
    <property type="term" value="F:oxidoreductase activity, acting on the CH-CH group of donors"/>
    <property type="evidence" value="ECO:0007669"/>
    <property type="project" value="TreeGrafter"/>
</dbReference>
<dbReference type="Gene3D" id="2.30.110.10">
    <property type="entry name" value="Electron Transport, Fmn-binding Protein, Chain A"/>
    <property type="match status" value="1"/>
</dbReference>
<accession>A0A543FYQ8</accession>
<feature type="domain" description="Pyridoxamine 5'-phosphate oxidase N-terminal" evidence="2">
    <location>
        <begin position="6"/>
        <end position="106"/>
    </location>
</feature>
<dbReference type="RefSeq" id="WP_170225894.1">
    <property type="nucleotide sequence ID" value="NZ_VFPH01000002.1"/>
</dbReference>
<reference evidence="3 4" key="1">
    <citation type="submission" date="2019-06" db="EMBL/GenBank/DDBJ databases">
        <title>Sequencing the genomes of 1000 actinobacteria strains.</title>
        <authorList>
            <person name="Klenk H.-P."/>
        </authorList>
    </citation>
    <scope>NUCLEOTIDE SEQUENCE [LARGE SCALE GENOMIC DNA]</scope>
    <source>
        <strain evidence="3 4">DSM 45511</strain>
    </source>
</reference>
<evidence type="ECO:0000313" key="3">
    <source>
        <dbReference type="EMBL" id="TQM38973.1"/>
    </source>
</evidence>
<sequence>MTEVPEVFHDLLRSRAVAFVSTIGKSGAPQITPLWFLWDGERVRISLVEGRQKLRNLRRDPRIAVAIADPARPTFYLELRGTVSELVPDPGLELERAIAEKYTGSWEDVEPPGTARYATSVIVERTTSQLGH</sequence>
<keyword evidence="1" id="KW-0560">Oxidoreductase</keyword>
<evidence type="ECO:0000256" key="1">
    <source>
        <dbReference type="ARBA" id="ARBA00023002"/>
    </source>
</evidence>
<dbReference type="PANTHER" id="PTHR35176">
    <property type="entry name" value="HEME OXYGENASE HI_0854-RELATED"/>
    <property type="match status" value="1"/>
</dbReference>
<organism evidence="3 4">
    <name type="scientific">Pseudonocardia cypriaca</name>
    <dbReference type="NCBI Taxonomy" id="882449"/>
    <lineage>
        <taxon>Bacteria</taxon>
        <taxon>Bacillati</taxon>
        <taxon>Actinomycetota</taxon>
        <taxon>Actinomycetes</taxon>
        <taxon>Pseudonocardiales</taxon>
        <taxon>Pseudonocardiaceae</taxon>
        <taxon>Pseudonocardia</taxon>
    </lineage>
</organism>
<evidence type="ECO:0000313" key="4">
    <source>
        <dbReference type="Proteomes" id="UP000319818"/>
    </source>
</evidence>
<name>A0A543FYQ8_9PSEU</name>
<protein>
    <submittedName>
        <fullName evidence="3">PPOX class probable F420-dependent enzyme</fullName>
    </submittedName>
</protein>
<proteinExistence type="predicted"/>
<dbReference type="PANTHER" id="PTHR35176:SF6">
    <property type="entry name" value="HEME OXYGENASE HI_0854-RELATED"/>
    <property type="match status" value="1"/>
</dbReference>
<evidence type="ECO:0000259" key="2">
    <source>
        <dbReference type="Pfam" id="PF01243"/>
    </source>
</evidence>
<dbReference type="EMBL" id="VFPH01000002">
    <property type="protein sequence ID" value="TQM38973.1"/>
    <property type="molecule type" value="Genomic_DNA"/>
</dbReference>
<dbReference type="NCBIfam" id="TIGR03618">
    <property type="entry name" value="Rv1155_F420"/>
    <property type="match status" value="1"/>
</dbReference>